<sequence length="73" mass="7998">VNETKYPENQEIETTNITGQTTKATLTVSGSSLVEVQKFGDIEMEINRSVEDGIYIVKMTGKGAEAKVKFTKA</sequence>
<dbReference type="OrthoDB" id="354351at2759"/>
<keyword evidence="2" id="KW-1185">Reference proteome</keyword>
<organism evidence="1 2">
    <name type="scientific">Elysia chlorotica</name>
    <name type="common">Eastern emerald elysia</name>
    <name type="synonym">Sea slug</name>
    <dbReference type="NCBI Taxonomy" id="188477"/>
    <lineage>
        <taxon>Eukaryota</taxon>
        <taxon>Metazoa</taxon>
        <taxon>Spiralia</taxon>
        <taxon>Lophotrochozoa</taxon>
        <taxon>Mollusca</taxon>
        <taxon>Gastropoda</taxon>
        <taxon>Heterobranchia</taxon>
        <taxon>Euthyneura</taxon>
        <taxon>Panpulmonata</taxon>
        <taxon>Sacoglossa</taxon>
        <taxon>Placobranchoidea</taxon>
        <taxon>Plakobranchidae</taxon>
        <taxon>Elysia</taxon>
    </lineage>
</organism>
<reference evidence="1 2" key="1">
    <citation type="submission" date="2019-01" db="EMBL/GenBank/DDBJ databases">
        <title>A draft genome assembly of the solar-powered sea slug Elysia chlorotica.</title>
        <authorList>
            <person name="Cai H."/>
            <person name="Li Q."/>
            <person name="Fang X."/>
            <person name="Li J."/>
            <person name="Curtis N.E."/>
            <person name="Altenburger A."/>
            <person name="Shibata T."/>
            <person name="Feng M."/>
            <person name="Maeda T."/>
            <person name="Schwartz J.A."/>
            <person name="Shigenobu S."/>
            <person name="Lundholm N."/>
            <person name="Nishiyama T."/>
            <person name="Yang H."/>
            <person name="Hasebe M."/>
            <person name="Li S."/>
            <person name="Pierce S.K."/>
            <person name="Wang J."/>
        </authorList>
    </citation>
    <scope>NUCLEOTIDE SEQUENCE [LARGE SCALE GENOMIC DNA]</scope>
    <source>
        <strain evidence="1">EC2010</strain>
        <tissue evidence="1">Whole organism of an adult</tissue>
    </source>
</reference>
<dbReference type="AlphaFoldDB" id="A0A3S1B5J2"/>
<name>A0A3S1B5J2_ELYCH</name>
<dbReference type="GO" id="GO:0008289">
    <property type="term" value="F:lipid binding"/>
    <property type="evidence" value="ECO:0007669"/>
    <property type="project" value="UniProtKB-KW"/>
</dbReference>
<protein>
    <submittedName>
        <fullName evidence="1">Uncharacterized protein</fullName>
    </submittedName>
</protein>
<gene>
    <name evidence="1" type="ORF">EGW08_019714</name>
</gene>
<dbReference type="SUPFAM" id="SSF50814">
    <property type="entry name" value="Lipocalins"/>
    <property type="match status" value="1"/>
</dbReference>
<dbReference type="EMBL" id="RQTK01001058">
    <property type="protein sequence ID" value="RUS72518.1"/>
    <property type="molecule type" value="Genomic_DNA"/>
</dbReference>
<dbReference type="Proteomes" id="UP000271974">
    <property type="component" value="Unassembled WGS sequence"/>
</dbReference>
<dbReference type="Gene3D" id="2.40.128.20">
    <property type="match status" value="1"/>
</dbReference>
<proteinExistence type="predicted"/>
<comment type="caution">
    <text evidence="1">The sequence shown here is derived from an EMBL/GenBank/DDBJ whole genome shotgun (WGS) entry which is preliminary data.</text>
</comment>
<accession>A0A3S1B5J2</accession>
<evidence type="ECO:0000313" key="1">
    <source>
        <dbReference type="EMBL" id="RUS72518.1"/>
    </source>
</evidence>
<dbReference type="InterPro" id="IPR012674">
    <property type="entry name" value="Calycin"/>
</dbReference>
<feature type="non-terminal residue" evidence="1">
    <location>
        <position position="1"/>
    </location>
</feature>
<evidence type="ECO:0000313" key="2">
    <source>
        <dbReference type="Proteomes" id="UP000271974"/>
    </source>
</evidence>